<accession>A0ABW2ZI01</accession>
<keyword evidence="4 7" id="KW-0812">Transmembrane</keyword>
<evidence type="ECO:0000256" key="2">
    <source>
        <dbReference type="ARBA" id="ARBA00008017"/>
    </source>
</evidence>
<dbReference type="SUPFAM" id="SSF50182">
    <property type="entry name" value="Sm-like ribonucleoproteins"/>
    <property type="match status" value="1"/>
</dbReference>
<evidence type="ECO:0000256" key="1">
    <source>
        <dbReference type="ARBA" id="ARBA00004651"/>
    </source>
</evidence>
<evidence type="ECO:0000313" key="10">
    <source>
        <dbReference type="EMBL" id="MFD0765786.1"/>
    </source>
</evidence>
<dbReference type="SUPFAM" id="SSF82689">
    <property type="entry name" value="Mechanosensitive channel protein MscS (YggB), C-terminal domain"/>
    <property type="match status" value="1"/>
</dbReference>
<dbReference type="PANTHER" id="PTHR30221:SF8">
    <property type="entry name" value="SMALL-CONDUCTANCE MECHANOSENSITIVE CHANNEL"/>
    <property type="match status" value="1"/>
</dbReference>
<reference evidence="11" key="1">
    <citation type="journal article" date="2019" name="Int. J. Syst. Evol. Microbiol.">
        <title>The Global Catalogue of Microorganisms (GCM) 10K type strain sequencing project: providing services to taxonomists for standard genome sequencing and annotation.</title>
        <authorList>
            <consortium name="The Broad Institute Genomics Platform"/>
            <consortium name="The Broad Institute Genome Sequencing Center for Infectious Disease"/>
            <person name="Wu L."/>
            <person name="Ma J."/>
        </authorList>
    </citation>
    <scope>NUCLEOTIDE SEQUENCE [LARGE SCALE GENOMIC DNA]</scope>
    <source>
        <strain evidence="11">CCUG 60742</strain>
    </source>
</reference>
<feature type="transmembrane region" description="Helical" evidence="7">
    <location>
        <begin position="12"/>
        <end position="34"/>
    </location>
</feature>
<comment type="similarity">
    <text evidence="2">Belongs to the MscS (TC 1.A.23) family.</text>
</comment>
<evidence type="ECO:0000256" key="7">
    <source>
        <dbReference type="SAM" id="Phobius"/>
    </source>
</evidence>
<dbReference type="Pfam" id="PF21082">
    <property type="entry name" value="MS_channel_3rd"/>
    <property type="match status" value="1"/>
</dbReference>
<dbReference type="InterPro" id="IPR010920">
    <property type="entry name" value="LSM_dom_sf"/>
</dbReference>
<gene>
    <name evidence="10" type="ORF">ACFQZI_13060</name>
</gene>
<evidence type="ECO:0000256" key="5">
    <source>
        <dbReference type="ARBA" id="ARBA00022989"/>
    </source>
</evidence>
<feature type="transmembrane region" description="Helical" evidence="7">
    <location>
        <begin position="40"/>
        <end position="72"/>
    </location>
</feature>
<feature type="domain" description="Mechanosensitive ion channel MscS" evidence="8">
    <location>
        <begin position="59"/>
        <end position="123"/>
    </location>
</feature>
<keyword evidence="6 7" id="KW-0472">Membrane</keyword>
<dbReference type="InterPro" id="IPR011066">
    <property type="entry name" value="MscS_channel_C_sf"/>
</dbReference>
<dbReference type="InterPro" id="IPR006685">
    <property type="entry name" value="MscS_channel_2nd"/>
</dbReference>
<feature type="domain" description="Mechanosensitive ion channel MscS C-terminal" evidence="9">
    <location>
        <begin position="132"/>
        <end position="213"/>
    </location>
</feature>
<dbReference type="Gene3D" id="3.30.70.100">
    <property type="match status" value="1"/>
</dbReference>
<evidence type="ECO:0000256" key="3">
    <source>
        <dbReference type="ARBA" id="ARBA00022475"/>
    </source>
</evidence>
<dbReference type="SUPFAM" id="SSF82861">
    <property type="entry name" value="Mechanosensitive channel protein MscS (YggB), transmembrane region"/>
    <property type="match status" value="1"/>
</dbReference>
<evidence type="ECO:0000256" key="4">
    <source>
        <dbReference type="ARBA" id="ARBA00022692"/>
    </source>
</evidence>
<protein>
    <submittedName>
        <fullName evidence="10">Mechanosensitive ion channel family protein</fullName>
    </submittedName>
</protein>
<dbReference type="InterPro" id="IPR049278">
    <property type="entry name" value="MS_channel_C"/>
</dbReference>
<dbReference type="Gene3D" id="1.10.287.1260">
    <property type="match status" value="1"/>
</dbReference>
<keyword evidence="3" id="KW-1003">Cell membrane</keyword>
<dbReference type="Proteomes" id="UP001597073">
    <property type="component" value="Unassembled WGS sequence"/>
</dbReference>
<evidence type="ECO:0000259" key="9">
    <source>
        <dbReference type="Pfam" id="PF21082"/>
    </source>
</evidence>
<proteinExistence type="inferred from homology"/>
<dbReference type="InterPro" id="IPR011014">
    <property type="entry name" value="MscS_channel_TM-2"/>
</dbReference>
<dbReference type="InterPro" id="IPR023408">
    <property type="entry name" value="MscS_beta-dom_sf"/>
</dbReference>
<evidence type="ECO:0000256" key="6">
    <source>
        <dbReference type="ARBA" id="ARBA00023136"/>
    </source>
</evidence>
<comment type="caution">
    <text evidence="10">The sequence shown here is derived from an EMBL/GenBank/DDBJ whole genome shotgun (WGS) entry which is preliminary data.</text>
</comment>
<dbReference type="Pfam" id="PF00924">
    <property type="entry name" value="MS_channel_2nd"/>
    <property type="match status" value="1"/>
</dbReference>
<sequence>MSKREIHSSLQPFFLSLSITALYAVLIITVFNIIGFQLTFISTVIGALGVAAGLALSGTLQNFAGGVLILLLKPFEIEDHIIAQGQDGRVQTIQLFYTEILTADNKTVIIPNGKLFNEVITNIGRQGKRRLDIDFKLSYGVDIEQVKGILTTAIKNVPNIMGEPAVKVGVLLLEGDGMRFTVRVWVDPAHFLGTKMALQEKIINDIKAAGIKFPGMA</sequence>
<keyword evidence="11" id="KW-1185">Reference proteome</keyword>
<comment type="subcellular location">
    <subcellularLocation>
        <location evidence="1">Cell membrane</location>
        <topology evidence="1">Multi-pass membrane protein</topology>
    </subcellularLocation>
</comment>
<dbReference type="RefSeq" id="WP_377143107.1">
    <property type="nucleotide sequence ID" value="NZ_JBHTIA010000009.1"/>
</dbReference>
<evidence type="ECO:0000313" key="11">
    <source>
        <dbReference type="Proteomes" id="UP001597073"/>
    </source>
</evidence>
<dbReference type="InterPro" id="IPR045275">
    <property type="entry name" value="MscS_archaea/bacteria_type"/>
</dbReference>
<dbReference type="Gene3D" id="2.30.30.60">
    <property type="match status" value="1"/>
</dbReference>
<dbReference type="PANTHER" id="PTHR30221">
    <property type="entry name" value="SMALL-CONDUCTANCE MECHANOSENSITIVE CHANNEL"/>
    <property type="match status" value="1"/>
</dbReference>
<name>A0ABW2ZI01_9SPHI</name>
<organism evidence="10 11">
    <name type="scientific">Mucilaginibacter lutimaris</name>
    <dbReference type="NCBI Taxonomy" id="931629"/>
    <lineage>
        <taxon>Bacteria</taxon>
        <taxon>Pseudomonadati</taxon>
        <taxon>Bacteroidota</taxon>
        <taxon>Sphingobacteriia</taxon>
        <taxon>Sphingobacteriales</taxon>
        <taxon>Sphingobacteriaceae</taxon>
        <taxon>Mucilaginibacter</taxon>
    </lineage>
</organism>
<evidence type="ECO:0000259" key="8">
    <source>
        <dbReference type="Pfam" id="PF00924"/>
    </source>
</evidence>
<dbReference type="EMBL" id="JBHTIA010000009">
    <property type="protein sequence ID" value="MFD0765786.1"/>
    <property type="molecule type" value="Genomic_DNA"/>
</dbReference>
<keyword evidence="5 7" id="KW-1133">Transmembrane helix</keyword>